<dbReference type="EMBL" id="CP031376">
    <property type="protein sequence ID" value="AXK50715.1"/>
    <property type="molecule type" value="Genomic_DNA"/>
</dbReference>
<dbReference type="KEGG" id="salx:SALLE_v1c00390"/>
<dbReference type="Pfam" id="PF13508">
    <property type="entry name" value="Acetyltransf_7"/>
    <property type="match status" value="1"/>
</dbReference>
<keyword evidence="2" id="KW-0012">Acyltransferase</keyword>
<dbReference type="Gene3D" id="3.40.630.30">
    <property type="match status" value="1"/>
</dbReference>
<evidence type="ECO:0000313" key="4">
    <source>
        <dbReference type="EMBL" id="AXK50715.1"/>
    </source>
</evidence>
<proteinExistence type="predicted"/>
<dbReference type="PANTHER" id="PTHR43800">
    <property type="entry name" value="PEPTIDYL-LYSINE N-ACETYLTRANSFERASE YJAB"/>
    <property type="match status" value="1"/>
</dbReference>
<evidence type="ECO:0000313" key="5">
    <source>
        <dbReference type="Proteomes" id="UP000254792"/>
    </source>
</evidence>
<dbReference type="SUPFAM" id="SSF55729">
    <property type="entry name" value="Acyl-CoA N-acyltransferases (Nat)"/>
    <property type="match status" value="1"/>
</dbReference>
<dbReference type="Proteomes" id="UP000254792">
    <property type="component" value="Chromosome"/>
</dbReference>
<dbReference type="PANTHER" id="PTHR43800:SF1">
    <property type="entry name" value="PEPTIDYL-LYSINE N-ACETYLTRANSFERASE YJAB"/>
    <property type="match status" value="1"/>
</dbReference>
<dbReference type="OrthoDB" id="9788916at2"/>
<evidence type="ECO:0000256" key="2">
    <source>
        <dbReference type="ARBA" id="ARBA00023315"/>
    </source>
</evidence>
<evidence type="ECO:0000259" key="3">
    <source>
        <dbReference type="PROSITE" id="PS51186"/>
    </source>
</evidence>
<feature type="domain" description="N-acetyltransferase" evidence="3">
    <location>
        <begin position="1"/>
        <end position="141"/>
    </location>
</feature>
<dbReference type="InterPro" id="IPR000182">
    <property type="entry name" value="GNAT_dom"/>
</dbReference>
<dbReference type="GO" id="GO:0016747">
    <property type="term" value="F:acyltransferase activity, transferring groups other than amino-acyl groups"/>
    <property type="evidence" value="ECO:0007669"/>
    <property type="project" value="InterPro"/>
</dbReference>
<dbReference type="AlphaFoldDB" id="A0A345Z286"/>
<evidence type="ECO:0000256" key="1">
    <source>
        <dbReference type="ARBA" id="ARBA00022679"/>
    </source>
</evidence>
<accession>A0A345Z286</accession>
<reference evidence="4 5" key="1">
    <citation type="submission" date="2018-07" db="EMBL/GenBank/DDBJ databases">
        <title>Complete genome sequence of Spiroplasma alleghenense PLHS-1 (ATCC 51752).</title>
        <authorList>
            <person name="Chou L."/>
            <person name="Lee T.-Y."/>
            <person name="Tsai Y.-M."/>
            <person name="Kuo C.-H."/>
        </authorList>
    </citation>
    <scope>NUCLEOTIDE SEQUENCE [LARGE SCALE GENOMIC DNA]</scope>
    <source>
        <strain evidence="4 5">PLHS-1</strain>
    </source>
</reference>
<keyword evidence="5" id="KW-1185">Reference proteome</keyword>
<dbReference type="InterPro" id="IPR016181">
    <property type="entry name" value="Acyl_CoA_acyltransferase"/>
</dbReference>
<gene>
    <name evidence="4" type="ORF">SALLE_v1c00390</name>
</gene>
<sequence>MIRKFIKNDIDQVMSIWLQTNLKTHSYIEEKYWNQNYDIVKKLIPKAKVFVFIDKSEIVGFIGVAKNYVAGIFVKKQFQSIGVGSQLLDYVFKKYNNLKLKVYNKNQKAINFYLRHGFEIIEEYVDEETLEKEIEMQWKKKKSK</sequence>
<dbReference type="RefSeq" id="WP_115557646.1">
    <property type="nucleotide sequence ID" value="NZ_CP031376.1"/>
</dbReference>
<dbReference type="NCBIfam" id="NF007853">
    <property type="entry name" value="PRK10562.1"/>
    <property type="match status" value="1"/>
</dbReference>
<dbReference type="CDD" id="cd04301">
    <property type="entry name" value="NAT_SF"/>
    <property type="match status" value="1"/>
</dbReference>
<name>A0A345Z286_9MOLU</name>
<organism evidence="4 5">
    <name type="scientific">Spiroplasma alleghenense</name>
    <dbReference type="NCBI Taxonomy" id="216931"/>
    <lineage>
        <taxon>Bacteria</taxon>
        <taxon>Bacillati</taxon>
        <taxon>Mycoplasmatota</taxon>
        <taxon>Mollicutes</taxon>
        <taxon>Entomoplasmatales</taxon>
        <taxon>Spiroplasmataceae</taxon>
        <taxon>Spiroplasma</taxon>
    </lineage>
</organism>
<keyword evidence="1" id="KW-0808">Transferase</keyword>
<protein>
    <recommendedName>
        <fullName evidence="3">N-acetyltransferase domain-containing protein</fullName>
    </recommendedName>
</protein>
<dbReference type="PROSITE" id="PS51186">
    <property type="entry name" value="GNAT"/>
    <property type="match status" value="1"/>
</dbReference>